<accession>A0A5N5QT05</accession>
<dbReference type="EMBL" id="SSOP01000021">
    <property type="protein sequence ID" value="KAB5594357.1"/>
    <property type="molecule type" value="Genomic_DNA"/>
</dbReference>
<keyword evidence="3" id="KW-1185">Reference proteome</keyword>
<reference evidence="2 3" key="1">
    <citation type="journal article" date="2019" name="Fungal Biol. Biotechnol.">
        <title>Draft genome sequence of fastidious pathogen Ceratobasidium theobromae, which causes vascular-streak dieback in Theobroma cacao.</title>
        <authorList>
            <person name="Ali S.S."/>
            <person name="Asman A."/>
            <person name="Shao J."/>
            <person name="Firmansyah A.P."/>
            <person name="Susilo A.W."/>
            <person name="Rosmana A."/>
            <person name="McMahon P."/>
            <person name="Junaid M."/>
            <person name="Guest D."/>
            <person name="Kheng T.Y."/>
            <person name="Meinhardt L.W."/>
            <person name="Bailey B.A."/>
        </authorList>
    </citation>
    <scope>NUCLEOTIDE SEQUENCE [LARGE SCALE GENOMIC DNA]</scope>
    <source>
        <strain evidence="2 3">CT2</strain>
    </source>
</reference>
<name>A0A5N5QT05_9AGAM</name>
<feature type="region of interest" description="Disordered" evidence="1">
    <location>
        <begin position="113"/>
        <end position="133"/>
    </location>
</feature>
<comment type="caution">
    <text evidence="2">The sequence shown here is derived from an EMBL/GenBank/DDBJ whole genome shotgun (WGS) entry which is preliminary data.</text>
</comment>
<dbReference type="PROSITE" id="PS51257">
    <property type="entry name" value="PROKAR_LIPOPROTEIN"/>
    <property type="match status" value="1"/>
</dbReference>
<gene>
    <name evidence="2" type="ORF">CTheo_2134</name>
</gene>
<dbReference type="AlphaFoldDB" id="A0A5N5QT05"/>
<organism evidence="2 3">
    <name type="scientific">Ceratobasidium theobromae</name>
    <dbReference type="NCBI Taxonomy" id="1582974"/>
    <lineage>
        <taxon>Eukaryota</taxon>
        <taxon>Fungi</taxon>
        <taxon>Dikarya</taxon>
        <taxon>Basidiomycota</taxon>
        <taxon>Agaricomycotina</taxon>
        <taxon>Agaricomycetes</taxon>
        <taxon>Cantharellales</taxon>
        <taxon>Ceratobasidiaceae</taxon>
        <taxon>Ceratobasidium</taxon>
    </lineage>
</organism>
<protein>
    <submittedName>
        <fullName evidence="2">Uncharacterized protein</fullName>
    </submittedName>
</protein>
<proteinExistence type="predicted"/>
<evidence type="ECO:0000313" key="2">
    <source>
        <dbReference type="EMBL" id="KAB5594357.1"/>
    </source>
</evidence>
<evidence type="ECO:0000256" key="1">
    <source>
        <dbReference type="SAM" id="MobiDB-lite"/>
    </source>
</evidence>
<sequence>MIRHSISVSEVPGTCTPALVSCPPVRNGSEASIKSCQQRTLTLTHPFSALLPRATRTPALLNQRVDHPGRPPQRFLRPRSLYGQRQCCAVARPNTCKPPHLYASISPSHSVIRILPSDKPRPSEPTSPESHGFFRIGELDRGTIVLWRWHPKAVMHAPWTTDDLPFKTHHSFAQ</sequence>
<evidence type="ECO:0000313" key="3">
    <source>
        <dbReference type="Proteomes" id="UP000383932"/>
    </source>
</evidence>
<dbReference type="Proteomes" id="UP000383932">
    <property type="component" value="Unassembled WGS sequence"/>
</dbReference>